<feature type="transmembrane region" description="Helical" evidence="1">
    <location>
        <begin position="39"/>
        <end position="59"/>
    </location>
</feature>
<dbReference type="EMBL" id="VDMQ01000002">
    <property type="protein sequence ID" value="TNM57010.1"/>
    <property type="molecule type" value="Genomic_DNA"/>
</dbReference>
<keyword evidence="1" id="KW-1133">Transmembrane helix</keyword>
<organism evidence="2 3">
    <name type="scientific">Brevibacterium sediminis</name>
    <dbReference type="NCBI Taxonomy" id="1857024"/>
    <lineage>
        <taxon>Bacteria</taxon>
        <taxon>Bacillati</taxon>
        <taxon>Actinomycetota</taxon>
        <taxon>Actinomycetes</taxon>
        <taxon>Micrococcales</taxon>
        <taxon>Brevibacteriaceae</taxon>
        <taxon>Brevibacterium</taxon>
    </lineage>
</organism>
<feature type="transmembrane region" description="Helical" evidence="1">
    <location>
        <begin position="12"/>
        <end position="33"/>
    </location>
</feature>
<comment type="caution">
    <text evidence="2">The sequence shown here is derived from an EMBL/GenBank/DDBJ whole genome shotgun (WGS) entry which is preliminary data.</text>
</comment>
<dbReference type="RefSeq" id="WP_139467800.1">
    <property type="nucleotide sequence ID" value="NZ_VDMQ01000002.1"/>
</dbReference>
<accession>A0A5C4X4Y6</accession>
<name>A0A5C4X4Y6_9MICO</name>
<proteinExistence type="predicted"/>
<sequence>MIRNLQEPARRSLLLTALSYLLVVAGISLLILADEVPGAALLGSGVFLIGINELCLYIAKSSERPTTT</sequence>
<dbReference type="Proteomes" id="UP000314223">
    <property type="component" value="Unassembled WGS sequence"/>
</dbReference>
<protein>
    <submittedName>
        <fullName evidence="2">Uncharacterized protein</fullName>
    </submittedName>
</protein>
<keyword evidence="1" id="KW-0472">Membrane</keyword>
<evidence type="ECO:0000313" key="3">
    <source>
        <dbReference type="Proteomes" id="UP000314223"/>
    </source>
</evidence>
<gene>
    <name evidence="2" type="ORF">FHQ09_05445</name>
</gene>
<keyword evidence="1" id="KW-0812">Transmembrane</keyword>
<dbReference type="AlphaFoldDB" id="A0A5C4X4Y6"/>
<evidence type="ECO:0000256" key="1">
    <source>
        <dbReference type="SAM" id="Phobius"/>
    </source>
</evidence>
<reference evidence="2 3" key="1">
    <citation type="submission" date="2019-06" db="EMBL/GenBank/DDBJ databases">
        <authorList>
            <person name="Mardanova A.M."/>
            <person name="Pudova D.S."/>
            <person name="Shagimardanova E.I."/>
            <person name="Gogoleva N.E."/>
            <person name="Lutfullin M.T."/>
            <person name="Hadieva G.F."/>
            <person name="Sharipova M.R."/>
        </authorList>
    </citation>
    <scope>NUCLEOTIDE SEQUENCE [LARGE SCALE GENOMIC DNA]</scope>
    <source>
        <strain evidence="2 3">MG-1</strain>
    </source>
</reference>
<evidence type="ECO:0000313" key="2">
    <source>
        <dbReference type="EMBL" id="TNM57010.1"/>
    </source>
</evidence>